<evidence type="ECO:0000259" key="11">
    <source>
        <dbReference type="PROSITE" id="PS51198"/>
    </source>
</evidence>
<comment type="caution">
    <text evidence="13">The sequence shown here is derived from an EMBL/GenBank/DDBJ whole genome shotgun (WGS) entry which is preliminary data.</text>
</comment>
<evidence type="ECO:0000256" key="2">
    <source>
        <dbReference type="ARBA" id="ARBA00022741"/>
    </source>
</evidence>
<dbReference type="GO" id="GO:0005829">
    <property type="term" value="C:cytosol"/>
    <property type="evidence" value="ECO:0007669"/>
    <property type="project" value="TreeGrafter"/>
</dbReference>
<dbReference type="RefSeq" id="WP_005998731.1">
    <property type="nucleotide sequence ID" value="NZ_AAEW02000004.1"/>
</dbReference>
<evidence type="ECO:0000313" key="14">
    <source>
        <dbReference type="Proteomes" id="UP000005695"/>
    </source>
</evidence>
<dbReference type="EMBL" id="AAEW02000004">
    <property type="protein sequence ID" value="EAT16654.1"/>
    <property type="molecule type" value="Genomic_DNA"/>
</dbReference>
<evidence type="ECO:0000256" key="4">
    <source>
        <dbReference type="ARBA" id="ARBA00022806"/>
    </source>
</evidence>
<comment type="catalytic activity">
    <reaction evidence="9">
        <text>ATP + H2O = ADP + phosphate + H(+)</text>
        <dbReference type="Rhea" id="RHEA:13065"/>
        <dbReference type="ChEBI" id="CHEBI:15377"/>
        <dbReference type="ChEBI" id="CHEBI:15378"/>
        <dbReference type="ChEBI" id="CHEBI:30616"/>
        <dbReference type="ChEBI" id="CHEBI:43474"/>
        <dbReference type="ChEBI" id="CHEBI:456216"/>
        <dbReference type="EC" id="5.6.2.4"/>
    </reaction>
</comment>
<proteinExistence type="inferred from homology"/>
<keyword evidence="2 10" id="KW-0547">Nucleotide-binding</keyword>
<name>Q1K1Y5_DESA6</name>
<dbReference type="PANTHER" id="PTHR11070:SF64">
    <property type="entry name" value="ATP-DEPENDENT DNA HELICASE REP"/>
    <property type="match status" value="1"/>
</dbReference>
<keyword evidence="3 10" id="KW-0378">Hydrolase</keyword>
<evidence type="ECO:0000256" key="10">
    <source>
        <dbReference type="PROSITE-ProRule" id="PRU00560"/>
    </source>
</evidence>
<evidence type="ECO:0000313" key="13">
    <source>
        <dbReference type="EMBL" id="EAT16654.1"/>
    </source>
</evidence>
<dbReference type="InterPro" id="IPR027417">
    <property type="entry name" value="P-loop_NTPase"/>
</dbReference>
<comment type="catalytic activity">
    <reaction evidence="7">
        <text>Couples ATP hydrolysis with the unwinding of duplex DNA by translocating in the 3'-5' direction.</text>
        <dbReference type="EC" id="5.6.2.4"/>
    </reaction>
</comment>
<evidence type="ECO:0000259" key="12">
    <source>
        <dbReference type="PROSITE" id="PS51217"/>
    </source>
</evidence>
<keyword evidence="14" id="KW-1185">Reference proteome</keyword>
<sequence length="676" mass="77419">MDLMQLNEPQRQAVLHTEGALLVLAGAGSGKTRVITCRIGHLLERVPAEQIVALTFTNKAAREMRDRVVEQVGRGKAKGLTISTFHSLGVRILRQEIEQLGYKKNFSIYPTSDQLRLVRDMVQGRQLPSGGNVDPDRILWLISAAKNELVEANDYTANPRDEYEVLTAEIYPRYQKSLKACNAIDFDDILLLTIRLFERFADVLDRYRQQFRYIMVDEYQDTNHVQYHMLRLLSSAHHNLCVVGDDDQSIYGWRGAKPGNILDFGKDFPGARVIKLEQNYRSTGNILAAANALIVHNQDRHGKKLWTAGDAGADVVYRCCDDGEDEAMAVVEVIHRERFRHQYQYRDFAILYRTNGQSRAFEEQLRYENIPYVLIGGQQFFDRKEVKDALAYLKVMANPLDEVNLLRILNYPKRGIGETTAERLIQASVVGECSLWDVLHHSAGIEGIGEKAGEAIQNFIALMERYQRRYRQPGQLVTTTQELFRELQLEEELYRQADDPKKARRRVENLHEVVNAVSSYEEREAIATLESFLEKVSLLDRDEPPRGSKEEKLKQDAVVLMSLHSSKGLEFPCVFLVGMEEGSLPHNKTIEETQDVSEERRLCYVGITRARQQLTLLGAARRKKYGRLQPREVSRFLSEIPESLIFHEKGDRQAAPPEQQEAMASDFFSNIQDMLK</sequence>
<evidence type="ECO:0000256" key="3">
    <source>
        <dbReference type="ARBA" id="ARBA00022801"/>
    </source>
</evidence>
<dbReference type="CDD" id="cd17932">
    <property type="entry name" value="DEXQc_UvrD"/>
    <property type="match status" value="1"/>
</dbReference>
<keyword evidence="5 10" id="KW-0067">ATP-binding</keyword>
<dbReference type="PROSITE" id="PS51198">
    <property type="entry name" value="UVRD_HELICASE_ATP_BIND"/>
    <property type="match status" value="1"/>
</dbReference>
<protein>
    <recommendedName>
        <fullName evidence="8">DNA 3'-5' helicase</fullName>
        <ecNumber evidence="8">5.6.2.4</ecNumber>
    </recommendedName>
</protein>
<dbReference type="PROSITE" id="PS51217">
    <property type="entry name" value="UVRD_HELICASE_CTER"/>
    <property type="match status" value="1"/>
</dbReference>
<dbReference type="Gene3D" id="3.40.50.300">
    <property type="entry name" value="P-loop containing nucleotide triphosphate hydrolases"/>
    <property type="match status" value="2"/>
</dbReference>
<feature type="domain" description="UvrD-like helicase ATP-binding" evidence="11">
    <location>
        <begin position="4"/>
        <end position="283"/>
    </location>
</feature>
<dbReference type="Pfam" id="PF13361">
    <property type="entry name" value="UvrD_C"/>
    <property type="match status" value="1"/>
</dbReference>
<dbReference type="GO" id="GO:0005524">
    <property type="term" value="F:ATP binding"/>
    <property type="evidence" value="ECO:0007669"/>
    <property type="project" value="UniProtKB-UniRule"/>
</dbReference>
<feature type="domain" description="UvrD-like helicase C-terminal" evidence="12">
    <location>
        <begin position="284"/>
        <end position="568"/>
    </location>
</feature>
<evidence type="ECO:0000256" key="1">
    <source>
        <dbReference type="ARBA" id="ARBA00009922"/>
    </source>
</evidence>
<evidence type="ECO:0000256" key="9">
    <source>
        <dbReference type="ARBA" id="ARBA00048988"/>
    </source>
</evidence>
<accession>Q1K1Y5</accession>
<evidence type="ECO:0000256" key="6">
    <source>
        <dbReference type="ARBA" id="ARBA00023235"/>
    </source>
</evidence>
<reference evidence="13" key="1">
    <citation type="submission" date="2006-05" db="EMBL/GenBank/DDBJ databases">
        <title>Annotation of the draft genome assembly of Desulfuromonas acetoxidans DSM 684.</title>
        <authorList>
            <consortium name="US DOE Joint Genome Institute (JGI-ORNL)"/>
            <person name="Larimer F."/>
            <person name="Land M."/>
            <person name="Hauser L."/>
        </authorList>
    </citation>
    <scope>NUCLEOTIDE SEQUENCE [LARGE SCALE GENOMIC DNA]</scope>
    <source>
        <strain evidence="13">DSM 684</strain>
    </source>
</reference>
<dbReference type="CDD" id="cd18807">
    <property type="entry name" value="SF1_C_UvrD"/>
    <property type="match status" value="1"/>
</dbReference>
<evidence type="ECO:0000256" key="8">
    <source>
        <dbReference type="ARBA" id="ARBA00034808"/>
    </source>
</evidence>
<keyword evidence="6" id="KW-0413">Isomerase</keyword>
<feature type="binding site" evidence="10">
    <location>
        <begin position="25"/>
        <end position="32"/>
    </location>
    <ligand>
        <name>ATP</name>
        <dbReference type="ChEBI" id="CHEBI:30616"/>
    </ligand>
</feature>
<dbReference type="OrthoDB" id="9810135at2"/>
<dbReference type="InterPro" id="IPR013986">
    <property type="entry name" value="DExx_box_DNA_helicase_dom_sf"/>
</dbReference>
<dbReference type="GO" id="GO:0043138">
    <property type="term" value="F:3'-5' DNA helicase activity"/>
    <property type="evidence" value="ECO:0007669"/>
    <property type="project" value="UniProtKB-EC"/>
</dbReference>
<dbReference type="PANTHER" id="PTHR11070">
    <property type="entry name" value="UVRD / RECB / PCRA DNA HELICASE FAMILY MEMBER"/>
    <property type="match status" value="1"/>
</dbReference>
<reference evidence="13" key="2">
    <citation type="submission" date="2006-05" db="EMBL/GenBank/DDBJ databases">
        <title>Sequencing of the draft genome and assembly of Desulfuromonas acetoxidans DSM 684.</title>
        <authorList>
            <consortium name="US DOE Joint Genome Institute (JGI-PGF)"/>
            <person name="Copeland A."/>
            <person name="Lucas S."/>
            <person name="Lapidus A."/>
            <person name="Barry K."/>
            <person name="Detter J.C."/>
            <person name="Glavina del Rio T."/>
            <person name="Hammon N."/>
            <person name="Israni S."/>
            <person name="Dalin E."/>
            <person name="Tice H."/>
            <person name="Bruce D."/>
            <person name="Pitluck S."/>
            <person name="Richardson P."/>
        </authorList>
    </citation>
    <scope>NUCLEOTIDE SEQUENCE [LARGE SCALE GENOMIC DNA]</scope>
    <source>
        <strain evidence="13">DSM 684</strain>
    </source>
</reference>
<dbReference type="GO" id="GO:0016887">
    <property type="term" value="F:ATP hydrolysis activity"/>
    <property type="evidence" value="ECO:0007669"/>
    <property type="project" value="RHEA"/>
</dbReference>
<dbReference type="SUPFAM" id="SSF52540">
    <property type="entry name" value="P-loop containing nucleoside triphosphate hydrolases"/>
    <property type="match status" value="1"/>
</dbReference>
<dbReference type="Gene3D" id="1.10.10.160">
    <property type="match status" value="1"/>
</dbReference>
<dbReference type="InterPro" id="IPR014016">
    <property type="entry name" value="UvrD-like_ATP-bd"/>
</dbReference>
<evidence type="ECO:0000256" key="7">
    <source>
        <dbReference type="ARBA" id="ARBA00034617"/>
    </source>
</evidence>
<comment type="similarity">
    <text evidence="1">Belongs to the helicase family. UvrD subfamily.</text>
</comment>
<dbReference type="InterPro" id="IPR014017">
    <property type="entry name" value="DNA_helicase_UvrD-like_C"/>
</dbReference>
<dbReference type="Proteomes" id="UP000005695">
    <property type="component" value="Unassembled WGS sequence"/>
</dbReference>
<organism evidence="13 14">
    <name type="scientific">Desulfuromonas acetoxidans (strain DSM 684 / 11070)</name>
    <dbReference type="NCBI Taxonomy" id="281689"/>
    <lineage>
        <taxon>Bacteria</taxon>
        <taxon>Pseudomonadati</taxon>
        <taxon>Thermodesulfobacteriota</taxon>
        <taxon>Desulfuromonadia</taxon>
        <taxon>Desulfuromonadales</taxon>
        <taxon>Desulfuromonadaceae</taxon>
        <taxon>Desulfuromonas</taxon>
    </lineage>
</organism>
<dbReference type="GO" id="GO:0000725">
    <property type="term" value="P:recombinational repair"/>
    <property type="evidence" value="ECO:0007669"/>
    <property type="project" value="TreeGrafter"/>
</dbReference>
<keyword evidence="4 10" id="KW-0347">Helicase</keyword>
<dbReference type="Gene3D" id="1.10.486.10">
    <property type="entry name" value="PCRA, domain 4"/>
    <property type="match status" value="1"/>
</dbReference>
<dbReference type="Pfam" id="PF00580">
    <property type="entry name" value="UvrD-helicase"/>
    <property type="match status" value="1"/>
</dbReference>
<gene>
    <name evidence="13" type="ORF">Dace_2749</name>
</gene>
<dbReference type="GO" id="GO:0003677">
    <property type="term" value="F:DNA binding"/>
    <property type="evidence" value="ECO:0007669"/>
    <property type="project" value="InterPro"/>
</dbReference>
<dbReference type="EC" id="5.6.2.4" evidence="8"/>
<dbReference type="AlphaFoldDB" id="Q1K1Y5"/>
<dbReference type="InterPro" id="IPR000212">
    <property type="entry name" value="DNA_helicase_UvrD/REP"/>
</dbReference>
<evidence type="ECO:0000256" key="5">
    <source>
        <dbReference type="ARBA" id="ARBA00022840"/>
    </source>
</evidence>